<dbReference type="Proteomes" id="UP000032352">
    <property type="component" value="Chromosome"/>
</dbReference>
<keyword evidence="3" id="KW-1185">Reference proteome</keyword>
<reference evidence="2 3" key="1">
    <citation type="journal article" date="2015" name="Genome Announc.">
        <title>Draft Genome Sequences of Marine Isolates of Thalassomonas viridans and Thalassomonas actiniarum.</title>
        <authorList>
            <person name="Olonade I."/>
            <person name="van Zyl L.J."/>
            <person name="Trindade M."/>
        </authorList>
    </citation>
    <scope>NUCLEOTIDE SEQUENCE [LARGE SCALE GENOMIC DNA]</scope>
    <source>
        <strain evidence="2 3">XOM25</strain>
    </source>
</reference>
<keyword evidence="1" id="KW-1133">Transmembrane helix</keyword>
<dbReference type="RefSeq" id="WP_044841897.1">
    <property type="nucleotide sequence ID" value="NZ_CP059733.1"/>
</dbReference>
<dbReference type="KEGG" id="tvd:SG34_007440"/>
<reference evidence="2 3" key="2">
    <citation type="journal article" date="2022" name="Mar. Drugs">
        <title>Bioassay-Guided Fractionation Leads to the Detection of Cholic Acid Generated by the Rare Thalassomonas sp.</title>
        <authorList>
            <person name="Pheiffer F."/>
            <person name="Schneider Y.K."/>
            <person name="Hansen E.H."/>
            <person name="Andersen J.H."/>
            <person name="Isaksson J."/>
            <person name="Busche T."/>
            <person name="R C."/>
            <person name="Kalinowski J."/>
            <person name="Zyl L.V."/>
            <person name="Trindade M."/>
        </authorList>
    </citation>
    <scope>NUCLEOTIDE SEQUENCE [LARGE SCALE GENOMIC DNA]</scope>
    <source>
        <strain evidence="2 3">XOM25</strain>
    </source>
</reference>
<evidence type="ECO:0000313" key="2">
    <source>
        <dbReference type="EMBL" id="WDE06728.1"/>
    </source>
</evidence>
<accession>A0AAE9Z7I4</accession>
<name>A0AAE9Z7I4_9GAMM</name>
<protein>
    <submittedName>
        <fullName evidence="2">Uncharacterized protein</fullName>
    </submittedName>
</protein>
<proteinExistence type="predicted"/>
<feature type="transmembrane region" description="Helical" evidence="1">
    <location>
        <begin position="28"/>
        <end position="45"/>
    </location>
</feature>
<evidence type="ECO:0000313" key="3">
    <source>
        <dbReference type="Proteomes" id="UP000032352"/>
    </source>
</evidence>
<keyword evidence="1" id="KW-0812">Transmembrane</keyword>
<dbReference type="AlphaFoldDB" id="A0AAE9Z7I4"/>
<dbReference type="EMBL" id="CP059733">
    <property type="protein sequence ID" value="WDE06728.1"/>
    <property type="molecule type" value="Genomic_DNA"/>
</dbReference>
<gene>
    <name evidence="2" type="ORF">SG34_007440</name>
</gene>
<feature type="transmembrane region" description="Helical" evidence="1">
    <location>
        <begin position="5"/>
        <end position="22"/>
    </location>
</feature>
<organism evidence="2 3">
    <name type="scientific">Thalassomonas viridans</name>
    <dbReference type="NCBI Taxonomy" id="137584"/>
    <lineage>
        <taxon>Bacteria</taxon>
        <taxon>Pseudomonadati</taxon>
        <taxon>Pseudomonadota</taxon>
        <taxon>Gammaproteobacteria</taxon>
        <taxon>Alteromonadales</taxon>
        <taxon>Colwelliaceae</taxon>
        <taxon>Thalassomonas</taxon>
    </lineage>
</organism>
<keyword evidence="1" id="KW-0472">Membrane</keyword>
<sequence length="60" mass="6689">MSKNIIILIACVIIAGLSLVFFRVFGDYAFLIMIVITFLALISRVKPKFGNSDKAKKPDK</sequence>
<evidence type="ECO:0000256" key="1">
    <source>
        <dbReference type="SAM" id="Phobius"/>
    </source>
</evidence>